<feature type="coiled-coil region" evidence="1">
    <location>
        <begin position="111"/>
        <end position="177"/>
    </location>
</feature>
<comment type="caution">
    <text evidence="2">The sequence shown here is derived from an EMBL/GenBank/DDBJ whole genome shotgun (WGS) entry which is preliminary data.</text>
</comment>
<proteinExistence type="predicted"/>
<organism evidence="2 3">
    <name type="scientific">Nakaseomyces bracarensis</name>
    <dbReference type="NCBI Taxonomy" id="273131"/>
    <lineage>
        <taxon>Eukaryota</taxon>
        <taxon>Fungi</taxon>
        <taxon>Dikarya</taxon>
        <taxon>Ascomycota</taxon>
        <taxon>Saccharomycotina</taxon>
        <taxon>Saccharomycetes</taxon>
        <taxon>Saccharomycetales</taxon>
        <taxon>Saccharomycetaceae</taxon>
        <taxon>Nakaseomyces</taxon>
    </lineage>
</organism>
<dbReference type="InterPro" id="IPR021750">
    <property type="entry name" value="Sid4-like"/>
</dbReference>
<accession>A0ABR4NYC6</accession>
<protein>
    <submittedName>
        <fullName evidence="2">Uncharacterized protein</fullName>
    </submittedName>
</protein>
<gene>
    <name evidence="2" type="ORF">RNJ44_03906</name>
</gene>
<name>A0ABR4NYC6_9SACH</name>
<dbReference type="Pfam" id="PF11778">
    <property type="entry name" value="SID"/>
    <property type="match status" value="1"/>
</dbReference>
<feature type="coiled-coil region" evidence="1">
    <location>
        <begin position="57"/>
        <end position="84"/>
    </location>
</feature>
<dbReference type="Proteomes" id="UP001623330">
    <property type="component" value="Unassembled WGS sequence"/>
</dbReference>
<reference evidence="2 3" key="1">
    <citation type="submission" date="2024-05" db="EMBL/GenBank/DDBJ databases">
        <title>Long read based assembly of the Candida bracarensis genome reveals expanded adhesin content.</title>
        <authorList>
            <person name="Marcet-Houben M."/>
            <person name="Ksiezopolska E."/>
            <person name="Gabaldon T."/>
        </authorList>
    </citation>
    <scope>NUCLEOTIDE SEQUENCE [LARGE SCALE GENOMIC DNA]</scope>
    <source>
        <strain evidence="2 3">CBM6</strain>
    </source>
</reference>
<feature type="coiled-coil region" evidence="1">
    <location>
        <begin position="324"/>
        <end position="394"/>
    </location>
</feature>
<sequence>MSLSPEEQRAQQERKMMALRALVDIDEQIYDKENMPPNSGDSILQFDKQMIQQSTPKTRIDELKSKYEKEILDLKQQLSDIKILLPIKSEENNQTEFEYVKSGIKAMVNDIETLKTQNIEISNDKDELIKQLNQNENSLESRNKDLLEQLENCNCKINELTKNNTELVQKCADMTQTNTKLSRENDNFSKEIHDLKGSLDISKKENLDLNSSLEKSIAENSILREQILGMETENKQIIEKHSVEISKLTDTIILERTNLENYKCKLKNLAIFDVSIGNLITRSIDDNSIILSDLIRESYPDIISFKTLKDEDTIKTCLDSVEKLQEIKETLEQISHTIDDQESKKNLDISNILKKIGENEELLTTCNQTLMEENAQYKVSVKELETQLNCLKESSVKTSHEFKILTETYNNARLELNVLCNSEEVLKNRVLELEKENLKMQELSESLTNEASKNKELNMTVNDLVRKVEDIQGDTKNGLTYERLHSIDKTFQYEEYEVLQIKSIESLNLIELQNIVKLVSMLLRSPVAKFDVKIPLAAIQIIHERKLLLHFANIVNELYTYKQLPMRAYTNQAFSTWQRNHNMLTLYHPLEDALHSLYCIITERYTDNR</sequence>
<evidence type="ECO:0000313" key="3">
    <source>
        <dbReference type="Proteomes" id="UP001623330"/>
    </source>
</evidence>
<evidence type="ECO:0000256" key="1">
    <source>
        <dbReference type="SAM" id="Coils"/>
    </source>
</evidence>
<dbReference type="EMBL" id="JBEVYD010000004">
    <property type="protein sequence ID" value="KAL3233866.1"/>
    <property type="molecule type" value="Genomic_DNA"/>
</dbReference>
<keyword evidence="1" id="KW-0175">Coiled coil</keyword>
<keyword evidence="3" id="KW-1185">Reference proteome</keyword>
<evidence type="ECO:0000313" key="2">
    <source>
        <dbReference type="EMBL" id="KAL3233866.1"/>
    </source>
</evidence>
<feature type="coiled-coil region" evidence="1">
    <location>
        <begin position="423"/>
        <end position="474"/>
    </location>
</feature>